<feature type="binding site" evidence="6">
    <location>
        <position position="113"/>
    </location>
    <ligand>
        <name>FAD</name>
        <dbReference type="ChEBI" id="CHEBI:57692"/>
    </ligand>
</feature>
<gene>
    <name evidence="9" type="ORF">TEOVI_000060800</name>
</gene>
<keyword evidence="7" id="KW-0732">Signal</keyword>
<dbReference type="GO" id="GO:0090524">
    <property type="term" value="F:cytochrome-b5 reductase activity, acting on NADH"/>
    <property type="evidence" value="ECO:0007669"/>
    <property type="project" value="UniProtKB-EC"/>
</dbReference>
<dbReference type="Pfam" id="PF00970">
    <property type="entry name" value="FAD_binding_6"/>
    <property type="match status" value="1"/>
</dbReference>
<evidence type="ECO:0000259" key="8">
    <source>
        <dbReference type="PROSITE" id="PS51384"/>
    </source>
</evidence>
<dbReference type="PRINTS" id="PR00406">
    <property type="entry name" value="CYTB5RDTASE"/>
</dbReference>
<dbReference type="CDD" id="cd06183">
    <property type="entry name" value="cyt_b5_reduct_like"/>
    <property type="match status" value="1"/>
</dbReference>
<dbReference type="InterPro" id="IPR039261">
    <property type="entry name" value="FNR_nucleotide-bd"/>
</dbReference>
<accession>A0A1G4IAH1</accession>
<dbReference type="Proteomes" id="UP000195570">
    <property type="component" value="Unassembled WGS sequence"/>
</dbReference>
<name>A0A1G4IAH1_TRYEQ</name>
<evidence type="ECO:0000256" key="7">
    <source>
        <dbReference type="SAM" id="SignalP"/>
    </source>
</evidence>
<evidence type="ECO:0000256" key="3">
    <source>
        <dbReference type="ARBA" id="ARBA00022630"/>
    </source>
</evidence>
<dbReference type="VEuPathDB" id="TriTrypDB:TEOVI_000060800"/>
<evidence type="ECO:0000256" key="1">
    <source>
        <dbReference type="ARBA" id="ARBA00001974"/>
    </source>
</evidence>
<dbReference type="InterPro" id="IPR017938">
    <property type="entry name" value="Riboflavin_synthase-like_b-brl"/>
</dbReference>
<feature type="binding site" evidence="6">
    <location>
        <position position="111"/>
    </location>
    <ligand>
        <name>FAD</name>
        <dbReference type="ChEBI" id="CHEBI:57692"/>
    </ligand>
</feature>
<evidence type="ECO:0000256" key="5">
    <source>
        <dbReference type="ARBA" id="ARBA00023002"/>
    </source>
</evidence>
<evidence type="ECO:0000256" key="4">
    <source>
        <dbReference type="ARBA" id="ARBA00022827"/>
    </source>
</evidence>
<feature type="signal peptide" evidence="7">
    <location>
        <begin position="1"/>
        <end position="19"/>
    </location>
</feature>
<feature type="binding site" evidence="6">
    <location>
        <position position="121"/>
    </location>
    <ligand>
        <name>FAD</name>
        <dbReference type="ChEBI" id="CHEBI:57692"/>
    </ligand>
</feature>
<dbReference type="EMBL" id="CZPT02001144">
    <property type="protein sequence ID" value="SCU69051.1"/>
    <property type="molecule type" value="Genomic_DNA"/>
</dbReference>
<dbReference type="InterPro" id="IPR001834">
    <property type="entry name" value="CBR-like"/>
</dbReference>
<comment type="caution">
    <text evidence="9">The sequence shown here is derived from an EMBL/GenBank/DDBJ whole genome shotgun (WGS) entry which is preliminary data.</text>
</comment>
<sequence length="294" mass="32756">MVRLALSFAASLTAGVFYAARPSNGIAVDCATKQPSSFSPDKFSAFKLISAQYESPDTRRLCFGLETAETPFHMPPGACIIARIKDNSGSEITYPFVPITPNNTKGRFEILVKKRLKDKMSGELFQLRPGEELHVKGPFVKILYKPNMWKSVGMLASGTGIAPMYRMLREILDNPKDNTHVSLVYANEKRGDILLANELSNLQATFNNFNMYLALQEVPHRWLGGIGEINEEMIRAFMPKPGERYTKILVAGPPELIKEIAGEKIFNEGMAPEQGPLKGLLKDMGYAESQVFKY</sequence>
<proteinExistence type="predicted"/>
<feature type="binding site" evidence="6">
    <location>
        <position position="95"/>
    </location>
    <ligand>
        <name>FAD</name>
        <dbReference type="ChEBI" id="CHEBI:57692"/>
    </ligand>
</feature>
<dbReference type="SUPFAM" id="SSF63380">
    <property type="entry name" value="Riboflavin synthase domain-like"/>
    <property type="match status" value="1"/>
</dbReference>
<dbReference type="RefSeq" id="XP_067080091.1">
    <property type="nucleotide sequence ID" value="XM_067223990.1"/>
</dbReference>
<dbReference type="PROSITE" id="PS51384">
    <property type="entry name" value="FAD_FR"/>
    <property type="match status" value="1"/>
</dbReference>
<dbReference type="FunFam" id="3.40.50.80:FF:000009">
    <property type="entry name" value="NADH-cytochrome b5 reductase"/>
    <property type="match status" value="1"/>
</dbReference>
<dbReference type="Pfam" id="PF00175">
    <property type="entry name" value="NAD_binding_1"/>
    <property type="match status" value="1"/>
</dbReference>
<dbReference type="SUPFAM" id="SSF52343">
    <property type="entry name" value="Ferredoxin reductase-like, C-terminal NADP-linked domain"/>
    <property type="match status" value="1"/>
</dbReference>
<dbReference type="AlphaFoldDB" id="A0A1G4IAH1"/>
<reference evidence="9" key="1">
    <citation type="submission" date="2016-09" db="EMBL/GenBank/DDBJ databases">
        <authorList>
            <person name="Hebert L."/>
            <person name="Moumen B."/>
        </authorList>
    </citation>
    <scope>NUCLEOTIDE SEQUENCE [LARGE SCALE GENOMIC DNA]</scope>
    <source>
        <strain evidence="9">OVI</strain>
    </source>
</reference>
<keyword evidence="3 6" id="KW-0285">Flavoprotein</keyword>
<evidence type="ECO:0000313" key="10">
    <source>
        <dbReference type="Proteomes" id="UP000195570"/>
    </source>
</evidence>
<evidence type="ECO:0000313" key="9">
    <source>
        <dbReference type="EMBL" id="SCU69051.1"/>
    </source>
</evidence>
<dbReference type="EC" id="1.6.2.2" evidence="2"/>
<dbReference type="Gene3D" id="2.40.30.10">
    <property type="entry name" value="Translation factors"/>
    <property type="match status" value="1"/>
</dbReference>
<organism evidence="9 10">
    <name type="scientific">Trypanosoma equiperdum</name>
    <dbReference type="NCBI Taxonomy" id="5694"/>
    <lineage>
        <taxon>Eukaryota</taxon>
        <taxon>Discoba</taxon>
        <taxon>Euglenozoa</taxon>
        <taxon>Kinetoplastea</taxon>
        <taxon>Metakinetoplastina</taxon>
        <taxon>Trypanosomatida</taxon>
        <taxon>Trypanosomatidae</taxon>
        <taxon>Trypanosoma</taxon>
    </lineage>
</organism>
<evidence type="ECO:0000256" key="6">
    <source>
        <dbReference type="PIRSR" id="PIRSR601834-1"/>
    </source>
</evidence>
<dbReference type="PANTHER" id="PTHR19370:SF171">
    <property type="entry name" value="NADH-CYTOCHROME B5 REDUCTASE 2"/>
    <property type="match status" value="1"/>
</dbReference>
<feature type="binding site" evidence="6">
    <location>
        <position position="120"/>
    </location>
    <ligand>
        <name>FAD</name>
        <dbReference type="ChEBI" id="CHEBI:57692"/>
    </ligand>
</feature>
<keyword evidence="4 6" id="KW-0274">FAD</keyword>
<comment type="cofactor">
    <cofactor evidence="1 6">
        <name>FAD</name>
        <dbReference type="ChEBI" id="CHEBI:57692"/>
    </cofactor>
</comment>
<keyword evidence="5 9" id="KW-0560">Oxidoreductase</keyword>
<dbReference type="GeneID" id="92374548"/>
<feature type="domain" description="FAD-binding FR-type" evidence="8">
    <location>
        <begin position="41"/>
        <end position="145"/>
    </location>
</feature>
<keyword evidence="10" id="KW-1185">Reference proteome</keyword>
<feature type="binding site" evidence="6">
    <location>
        <position position="119"/>
    </location>
    <ligand>
        <name>FAD</name>
        <dbReference type="ChEBI" id="CHEBI:57692"/>
    </ligand>
</feature>
<dbReference type="InterPro" id="IPR017927">
    <property type="entry name" value="FAD-bd_FR_type"/>
</dbReference>
<feature type="chain" id="PRO_5009235327" description="cytochrome-b5 reductase" evidence="7">
    <location>
        <begin position="20"/>
        <end position="294"/>
    </location>
</feature>
<dbReference type="InterPro" id="IPR008333">
    <property type="entry name" value="Cbr1-like_FAD-bd_dom"/>
</dbReference>
<evidence type="ECO:0000256" key="2">
    <source>
        <dbReference type="ARBA" id="ARBA00012011"/>
    </source>
</evidence>
<dbReference type="PANTHER" id="PTHR19370">
    <property type="entry name" value="NADH-CYTOCHROME B5 REDUCTASE"/>
    <property type="match status" value="1"/>
</dbReference>
<dbReference type="Gene3D" id="3.40.50.80">
    <property type="entry name" value="Nucleotide-binding domain of ferredoxin-NADP reductase (FNR) module"/>
    <property type="match status" value="1"/>
</dbReference>
<dbReference type="InterPro" id="IPR001433">
    <property type="entry name" value="OxRdtase_FAD/NAD-bd"/>
</dbReference>
<protein>
    <recommendedName>
        <fullName evidence="2">cytochrome-b5 reductase</fullName>
        <ecNumber evidence="2">1.6.2.2</ecNumber>
    </recommendedName>
</protein>